<evidence type="ECO:0000256" key="4">
    <source>
        <dbReference type="SAM" id="MobiDB-lite"/>
    </source>
</evidence>
<dbReference type="GO" id="GO:0003796">
    <property type="term" value="F:lysozyme activity"/>
    <property type="evidence" value="ECO:0007669"/>
    <property type="project" value="InterPro"/>
</dbReference>
<comment type="similarity">
    <text evidence="1">Belongs to the glycosyl hydrolase 25 family.</text>
</comment>
<dbReference type="Proteomes" id="UP000295718">
    <property type="component" value="Unassembled WGS sequence"/>
</dbReference>
<dbReference type="InterPro" id="IPR002053">
    <property type="entry name" value="Glyco_hydro_25"/>
</dbReference>
<dbReference type="GO" id="GO:0009253">
    <property type="term" value="P:peptidoglycan catabolic process"/>
    <property type="evidence" value="ECO:0007669"/>
    <property type="project" value="InterPro"/>
</dbReference>
<dbReference type="Gene3D" id="3.20.20.80">
    <property type="entry name" value="Glycosidases"/>
    <property type="match status" value="1"/>
</dbReference>
<protein>
    <submittedName>
        <fullName evidence="5">Glycosyl hydrolase family 25</fullName>
    </submittedName>
</protein>
<proteinExistence type="inferred from homology"/>
<dbReference type="AlphaFoldDB" id="A0A4R1R1S5"/>
<dbReference type="STRING" id="1469948.GCA_000732725_03827"/>
<dbReference type="PROSITE" id="PS51904">
    <property type="entry name" value="GLYCOSYL_HYDROL_F25_2"/>
    <property type="match status" value="1"/>
</dbReference>
<evidence type="ECO:0000313" key="5">
    <source>
        <dbReference type="EMBL" id="TCL59300.1"/>
    </source>
</evidence>
<dbReference type="SMART" id="SM00641">
    <property type="entry name" value="Glyco_25"/>
    <property type="match status" value="1"/>
</dbReference>
<organism evidence="5 6">
    <name type="scientific">Kineothrix alysoides</name>
    <dbReference type="NCBI Taxonomy" id="1469948"/>
    <lineage>
        <taxon>Bacteria</taxon>
        <taxon>Bacillati</taxon>
        <taxon>Bacillota</taxon>
        <taxon>Clostridia</taxon>
        <taxon>Lachnospirales</taxon>
        <taxon>Lachnospiraceae</taxon>
        <taxon>Kineothrix</taxon>
    </lineage>
</organism>
<dbReference type="SUPFAM" id="SSF51445">
    <property type="entry name" value="(Trans)glycosidases"/>
    <property type="match status" value="1"/>
</dbReference>
<evidence type="ECO:0000256" key="2">
    <source>
        <dbReference type="ARBA" id="ARBA00022801"/>
    </source>
</evidence>
<gene>
    <name evidence="5" type="ORF">EDD76_10436</name>
</gene>
<feature type="region of interest" description="Disordered" evidence="4">
    <location>
        <begin position="425"/>
        <end position="462"/>
    </location>
</feature>
<evidence type="ECO:0000313" key="6">
    <source>
        <dbReference type="Proteomes" id="UP000295718"/>
    </source>
</evidence>
<dbReference type="PANTHER" id="PTHR34135">
    <property type="entry name" value="LYSOZYME"/>
    <property type="match status" value="1"/>
</dbReference>
<accession>A0A4R1R1S5</accession>
<dbReference type="RefSeq" id="WP_051869812.1">
    <property type="nucleotide sequence ID" value="NZ_JPNB01000002.1"/>
</dbReference>
<dbReference type="OrthoDB" id="9765879at2"/>
<keyword evidence="3" id="KW-0326">Glycosidase</keyword>
<dbReference type="GO" id="GO:0016052">
    <property type="term" value="P:carbohydrate catabolic process"/>
    <property type="evidence" value="ECO:0007669"/>
    <property type="project" value="TreeGrafter"/>
</dbReference>
<dbReference type="InterPro" id="IPR017853">
    <property type="entry name" value="GH"/>
</dbReference>
<evidence type="ECO:0000256" key="3">
    <source>
        <dbReference type="ARBA" id="ARBA00023295"/>
    </source>
</evidence>
<dbReference type="Pfam" id="PF01183">
    <property type="entry name" value="Glyco_hydro_25"/>
    <property type="match status" value="1"/>
</dbReference>
<name>A0A4R1R1S5_9FIRM</name>
<keyword evidence="6" id="KW-1185">Reference proteome</keyword>
<sequence length="462" mass="51151">MGSRLKNMTVFLVIIMFVAVMGSVLYANKDFFNKREEQEVSAEVPESTKTQEDVQTAQIGSDERSFLTDETFFDPDKKPYSSIEKMSEKNLSLLMTSVEKDLRIQVVDNAGKLVKGESFCAVLNGDKEYPDEDQDGVIYIDHLRAGSYEVTLKEMLGYRVPDTPARIEVKQSVEYVAIDDISLLIFTEEDVDPALEDLEVNGAEDDADNSEITKMQANNPNAKIGIDVSKWNKEIDWDKVKSEGVEFAIIRVGYRGATTGALIEDPYFKANIKGALNAGIPVGVYFFTQAVSTVEAVEEASMVINMCKDYNISYPVFIDTEGAGGNGRADGLELEARTQVCKAFCATMESAGYRAGVYGARNWFNEMLDMSSLKDYIIWLAEYRDVPVYQGYYHMWQYTSGGTVDGIEGKVDFSLSYLKIESPKAGDAENSEGIGAQPKAGEPLDGEIVEPKAIGGTEKADW</sequence>
<keyword evidence="2 5" id="KW-0378">Hydrolase</keyword>
<dbReference type="GO" id="GO:0016998">
    <property type="term" value="P:cell wall macromolecule catabolic process"/>
    <property type="evidence" value="ECO:0007669"/>
    <property type="project" value="InterPro"/>
</dbReference>
<dbReference type="CDD" id="cd06414">
    <property type="entry name" value="GH25_LytC-like"/>
    <property type="match status" value="1"/>
</dbReference>
<reference evidence="5 6" key="1">
    <citation type="submission" date="2019-03" db="EMBL/GenBank/DDBJ databases">
        <title>Genomic Encyclopedia of Type Strains, Phase IV (KMG-IV): sequencing the most valuable type-strain genomes for metagenomic binning, comparative biology and taxonomic classification.</title>
        <authorList>
            <person name="Goeker M."/>
        </authorList>
    </citation>
    <scope>NUCLEOTIDE SEQUENCE [LARGE SCALE GENOMIC DNA]</scope>
    <source>
        <strain evidence="5 6">DSM 100556</strain>
    </source>
</reference>
<evidence type="ECO:0000256" key="1">
    <source>
        <dbReference type="ARBA" id="ARBA00010646"/>
    </source>
</evidence>
<dbReference type="PANTHER" id="PTHR34135:SF2">
    <property type="entry name" value="LYSOZYME"/>
    <property type="match status" value="1"/>
</dbReference>
<dbReference type="InterPro" id="IPR018077">
    <property type="entry name" value="Glyco_hydro_fam25_subgr"/>
</dbReference>
<comment type="caution">
    <text evidence="5">The sequence shown here is derived from an EMBL/GenBank/DDBJ whole genome shotgun (WGS) entry which is preliminary data.</text>
</comment>
<dbReference type="EMBL" id="SLUO01000004">
    <property type="protein sequence ID" value="TCL59300.1"/>
    <property type="molecule type" value="Genomic_DNA"/>
</dbReference>